<organism evidence="1 2">
    <name type="scientific">Monosporascus cannonballus</name>
    <dbReference type="NCBI Taxonomy" id="155416"/>
    <lineage>
        <taxon>Eukaryota</taxon>
        <taxon>Fungi</taxon>
        <taxon>Dikarya</taxon>
        <taxon>Ascomycota</taxon>
        <taxon>Pezizomycotina</taxon>
        <taxon>Sordariomycetes</taxon>
        <taxon>Xylariomycetidae</taxon>
        <taxon>Xylariales</taxon>
        <taxon>Xylariales incertae sedis</taxon>
        <taxon>Monosporascus</taxon>
    </lineage>
</organism>
<comment type="caution">
    <text evidence="1">The sequence shown here is derived from an EMBL/GenBank/DDBJ whole genome shotgun (WGS) entry which is preliminary data.</text>
</comment>
<proteinExistence type="predicted"/>
<evidence type="ECO:0000313" key="1">
    <source>
        <dbReference type="EMBL" id="RYO89817.1"/>
    </source>
</evidence>
<accession>A0ABY0HG81</accession>
<gene>
    <name evidence="1" type="ORF">DL762_003001</name>
</gene>
<reference evidence="1 2" key="1">
    <citation type="submission" date="2018-06" db="EMBL/GenBank/DDBJ databases">
        <title>Complete Genomes of Monosporascus.</title>
        <authorList>
            <person name="Robinson A.J."/>
            <person name="Natvig D.O."/>
        </authorList>
    </citation>
    <scope>NUCLEOTIDE SEQUENCE [LARGE SCALE GENOMIC DNA]</scope>
    <source>
        <strain evidence="1 2">CBS 609.92</strain>
    </source>
</reference>
<dbReference type="Gene3D" id="3.40.50.720">
    <property type="entry name" value="NAD(P)-binding Rossmann-like Domain"/>
    <property type="match status" value="1"/>
</dbReference>
<name>A0ABY0HG81_9PEZI</name>
<keyword evidence="2" id="KW-1185">Reference proteome</keyword>
<sequence>MLVGLSGYLASKLAASKTMEFLAHENLNIFFASIHPGNVDTDVFRKAGATPDMMPMDTPQLAAGFSLWASKPGARFLNGRTLWSNWDVDELKEMQEEITSGTKLTYGLNGWPFSTT</sequence>
<protein>
    <submittedName>
        <fullName evidence="1">Uncharacterized protein</fullName>
    </submittedName>
</protein>
<dbReference type="InterPro" id="IPR036291">
    <property type="entry name" value="NAD(P)-bd_dom_sf"/>
</dbReference>
<dbReference type="Proteomes" id="UP000294003">
    <property type="component" value="Unassembled WGS sequence"/>
</dbReference>
<evidence type="ECO:0000313" key="2">
    <source>
        <dbReference type="Proteomes" id="UP000294003"/>
    </source>
</evidence>
<dbReference type="EMBL" id="QJNS01000066">
    <property type="protein sequence ID" value="RYO89817.1"/>
    <property type="molecule type" value="Genomic_DNA"/>
</dbReference>
<dbReference type="SUPFAM" id="SSF51735">
    <property type="entry name" value="NAD(P)-binding Rossmann-fold domains"/>
    <property type="match status" value="1"/>
</dbReference>